<gene>
    <name evidence="1" type="ORF">LPTSP4_12090</name>
</gene>
<keyword evidence="2" id="KW-1185">Reference proteome</keyword>
<accession>A0A2P2DYI4</accession>
<evidence type="ECO:0000313" key="2">
    <source>
        <dbReference type="Proteomes" id="UP000245133"/>
    </source>
</evidence>
<proteinExistence type="predicted"/>
<protein>
    <submittedName>
        <fullName evidence="1">Uncharacterized protein</fullName>
    </submittedName>
</protein>
<comment type="caution">
    <text evidence="1">The sequence shown here is derived from an EMBL/GenBank/DDBJ whole genome shotgun (WGS) entry which is preliminary data.</text>
</comment>
<organism evidence="1 2">
    <name type="scientific">Leptospira ryugenii</name>
    <dbReference type="NCBI Taxonomy" id="1917863"/>
    <lineage>
        <taxon>Bacteria</taxon>
        <taxon>Pseudomonadati</taxon>
        <taxon>Spirochaetota</taxon>
        <taxon>Spirochaetia</taxon>
        <taxon>Leptospirales</taxon>
        <taxon>Leptospiraceae</taxon>
        <taxon>Leptospira</taxon>
    </lineage>
</organism>
<name>A0A2P2DYI4_9LEPT</name>
<reference evidence="1 2" key="1">
    <citation type="submission" date="2018-02" db="EMBL/GenBank/DDBJ databases">
        <title>Novel Leptospira species isolated from soil and water in Japan.</title>
        <authorList>
            <person name="Nakao R."/>
            <person name="Masuzawa T."/>
        </authorList>
    </citation>
    <scope>NUCLEOTIDE SEQUENCE [LARGE SCALE GENOMIC DNA]</scope>
    <source>
        <strain evidence="1 2">YH101</strain>
    </source>
</reference>
<dbReference type="EMBL" id="BFBB01000003">
    <property type="protein sequence ID" value="GBF49693.1"/>
    <property type="molecule type" value="Genomic_DNA"/>
</dbReference>
<evidence type="ECO:0000313" key="1">
    <source>
        <dbReference type="EMBL" id="GBF49693.1"/>
    </source>
</evidence>
<dbReference type="RefSeq" id="WP_135355004.1">
    <property type="nucleotide sequence ID" value="NZ_BFBB01000003.1"/>
</dbReference>
<sequence>MDRKLEVSDQQSRLVKCDIKAYEFDGLCEDEKEYLDWAAKVKEFPNLKSLTRDVLADLTKQTLDVDKTSALFYLRTVQEKRNLQFIQFLKKKEVELKKKLPNYSEKKIVLAMVPGMFYKDNPAVGADGKKIRDIALELGIQEEIVAVDQTGTIQENAKFICEYVKNKTDVNGIIFASVSKGSADIKKAIQLCGKESYFEKVKGWYNIGGLNKGTLLVDKIESNWRYRWEAKSYFFFKGYNYEGFKSMNRDPGGPLDFELEIPKQMLIINVIAVPQFRQVTKRAYPFYEAMIPNGPNDGMTLLADAYIDGAITYPSWRNDHYFQWPILHARMQAFFVYIVENQFKK</sequence>
<dbReference type="OrthoDB" id="318816at2"/>
<dbReference type="Proteomes" id="UP000245133">
    <property type="component" value="Unassembled WGS sequence"/>
</dbReference>
<dbReference type="AlphaFoldDB" id="A0A2P2DYI4"/>